<dbReference type="EMBL" id="QNVT01000020">
    <property type="protein sequence ID" value="REC60848.1"/>
    <property type="molecule type" value="Genomic_DNA"/>
</dbReference>
<sequence>MKLIFKGDQISIKIAVDKANEILSNSEFFEQIKKLPQFYNTKLTPTQISDILREANQEIQIETYWQINPFRPRTCVNAKTVSTTLIKLNTRCFSNNLKTAVNTLIHESVHAADFLNGTWDFTHVDNTNEGEEDNTAPWLIGKLAEQFV</sequence>
<proteinExistence type="predicted"/>
<gene>
    <name evidence="1" type="ORF">DRF65_18770</name>
</gene>
<dbReference type="Proteomes" id="UP000256686">
    <property type="component" value="Unassembled WGS sequence"/>
</dbReference>
<accession>A0A3D9C574</accession>
<reference evidence="2" key="1">
    <citation type="submission" date="2018-06" db="EMBL/GenBank/DDBJ databases">
        <authorList>
            <person name="Lum Nde A."/>
            <person name="Hugo C."/>
        </authorList>
    </citation>
    <scope>NUCLEOTIDE SEQUENCE [LARGE SCALE GENOMIC DNA]</scope>
    <source>
        <strain evidence="2">1_F178</strain>
    </source>
</reference>
<organism evidence="1 2">
    <name type="scientific">Chryseobacterium pennae</name>
    <dbReference type="NCBI Taxonomy" id="2258962"/>
    <lineage>
        <taxon>Bacteria</taxon>
        <taxon>Pseudomonadati</taxon>
        <taxon>Bacteroidota</taxon>
        <taxon>Flavobacteriia</taxon>
        <taxon>Flavobacteriales</taxon>
        <taxon>Weeksellaceae</taxon>
        <taxon>Chryseobacterium group</taxon>
        <taxon>Chryseobacterium</taxon>
    </lineage>
</organism>
<keyword evidence="2" id="KW-1185">Reference proteome</keyword>
<evidence type="ECO:0000313" key="2">
    <source>
        <dbReference type="Proteomes" id="UP000256686"/>
    </source>
</evidence>
<dbReference type="AlphaFoldDB" id="A0A3D9C574"/>
<evidence type="ECO:0000313" key="1">
    <source>
        <dbReference type="EMBL" id="REC60848.1"/>
    </source>
</evidence>
<comment type="caution">
    <text evidence="1">The sequence shown here is derived from an EMBL/GenBank/DDBJ whole genome shotgun (WGS) entry which is preliminary data.</text>
</comment>
<name>A0A3D9C574_9FLAO</name>
<dbReference type="RefSeq" id="WP_115972281.1">
    <property type="nucleotide sequence ID" value="NZ_QNVT01000020.1"/>
</dbReference>
<protein>
    <submittedName>
        <fullName evidence="1">Uncharacterized protein</fullName>
    </submittedName>
</protein>